<dbReference type="RefSeq" id="WP_317636450.1">
    <property type="nucleotide sequence ID" value="NZ_AP026802.1"/>
</dbReference>
<dbReference type="EMBL" id="AP026802">
    <property type="protein sequence ID" value="BDR58572.1"/>
    <property type="molecule type" value="Genomic_DNA"/>
</dbReference>
<evidence type="ECO:0008006" key="3">
    <source>
        <dbReference type="Google" id="ProtNLM"/>
    </source>
</evidence>
<dbReference type="KEGG" id="xap:XA3_10130"/>
<dbReference type="Proteomes" id="UP001321861">
    <property type="component" value="Chromosome"/>
</dbReference>
<name>A0AAU9DNC7_9LACO</name>
<dbReference type="AlphaFoldDB" id="A0AAU9DNC7"/>
<evidence type="ECO:0000313" key="2">
    <source>
        <dbReference type="Proteomes" id="UP001321861"/>
    </source>
</evidence>
<evidence type="ECO:0000313" key="1">
    <source>
        <dbReference type="EMBL" id="BDR58572.1"/>
    </source>
</evidence>
<proteinExistence type="predicted"/>
<sequence>MKKYNRMALYLTSFVLVLGLILGGFYLVKANNTKSTSDLNSKSKVKKESKKYYSKTTNKKHYKGEIYNNVSTESLLKDYPDSFDELIGKGNMTIQGTVIDLKDNPVRKSPTLAFTIATIRVDKVLAGNDSKLNQNIKVMFPGGNMEKNVLLKDMADKEYLNSEQKKDAQ</sequence>
<reference evidence="1 2" key="1">
    <citation type="journal article" date="2023" name="Microbiol. Spectr.">
        <title>Symbiosis of Carpenter Bees with Uncharacterized Lactic Acid Bacteria Showing NAD Auxotrophy.</title>
        <authorList>
            <person name="Kawasaki S."/>
            <person name="Ozawa K."/>
            <person name="Mori T."/>
            <person name="Yamamoto A."/>
            <person name="Ito M."/>
            <person name="Ohkuma M."/>
            <person name="Sakamoto M."/>
            <person name="Matsutani M."/>
        </authorList>
    </citation>
    <scope>NUCLEOTIDE SEQUENCE [LARGE SCALE GENOMIC DNA]</scope>
    <source>
        <strain evidence="1 2">XA3</strain>
    </source>
</reference>
<protein>
    <recommendedName>
        <fullName evidence="3">Lipoprotein</fullName>
    </recommendedName>
</protein>
<gene>
    <name evidence="1" type="ORF">XA3_10130</name>
</gene>
<organism evidence="1 2">
    <name type="scientific">Xylocopilactobacillus apicola</name>
    <dbReference type="NCBI Taxonomy" id="2932184"/>
    <lineage>
        <taxon>Bacteria</taxon>
        <taxon>Bacillati</taxon>
        <taxon>Bacillota</taxon>
        <taxon>Bacilli</taxon>
        <taxon>Lactobacillales</taxon>
        <taxon>Lactobacillaceae</taxon>
        <taxon>Xylocopilactobacillus</taxon>
    </lineage>
</organism>
<keyword evidence="2" id="KW-1185">Reference proteome</keyword>
<accession>A0AAU9DNC7</accession>